<reference evidence="11 13" key="1">
    <citation type="submission" date="2020-05" db="EMBL/GenBank/DDBJ databases">
        <title>Comparative genomic analysis of denitrifying bacteria from Halomonas genus.</title>
        <authorList>
            <person name="Wang L."/>
            <person name="Shao Z."/>
        </authorList>
    </citation>
    <scope>NUCLEOTIDE SEQUENCE [LARGE SCALE GENOMIC DNA]</scope>
    <source>
        <strain evidence="11 13">DSM 17331</strain>
    </source>
</reference>
<feature type="transmembrane region" description="Helical" evidence="8">
    <location>
        <begin position="51"/>
        <end position="69"/>
    </location>
</feature>
<keyword evidence="6 8" id="KW-0472">Membrane</keyword>
<dbReference type="InterPro" id="IPR006037">
    <property type="entry name" value="RCK_C"/>
</dbReference>
<evidence type="ECO:0000313" key="11">
    <source>
        <dbReference type="EMBL" id="MCG6661916.1"/>
    </source>
</evidence>
<dbReference type="Pfam" id="PF02080">
    <property type="entry name" value="TrkA_C"/>
    <property type="match status" value="1"/>
</dbReference>
<accession>A0A7W0ADP5</accession>
<feature type="transmembrane region" description="Helical" evidence="8">
    <location>
        <begin position="629"/>
        <end position="649"/>
    </location>
</feature>
<evidence type="ECO:0000256" key="8">
    <source>
        <dbReference type="SAM" id="Phobius"/>
    </source>
</evidence>
<dbReference type="GO" id="GO:0006813">
    <property type="term" value="P:potassium ion transport"/>
    <property type="evidence" value="ECO:0007669"/>
    <property type="project" value="InterPro"/>
</dbReference>
<evidence type="ECO:0000259" key="9">
    <source>
        <dbReference type="PROSITE" id="PS51202"/>
    </source>
</evidence>
<dbReference type="PANTHER" id="PTHR43652">
    <property type="entry name" value="BASIC AMINO ACID ANTIPORTER YFCC-RELATED"/>
    <property type="match status" value="1"/>
</dbReference>
<feature type="compositionally biased region" description="Basic and acidic residues" evidence="7">
    <location>
        <begin position="314"/>
        <end position="364"/>
    </location>
</feature>
<dbReference type="GO" id="GO:0005886">
    <property type="term" value="C:plasma membrane"/>
    <property type="evidence" value="ECO:0007669"/>
    <property type="project" value="TreeGrafter"/>
</dbReference>
<evidence type="ECO:0000256" key="4">
    <source>
        <dbReference type="ARBA" id="ARBA00022737"/>
    </source>
</evidence>
<feature type="transmembrane region" description="Helical" evidence="8">
    <location>
        <begin position="540"/>
        <end position="560"/>
    </location>
</feature>
<keyword evidence="5 8" id="KW-1133">Transmembrane helix</keyword>
<dbReference type="PROSITE" id="PS51202">
    <property type="entry name" value="RCK_C"/>
    <property type="match status" value="2"/>
</dbReference>
<gene>
    <name evidence="10" type="ORF">H1D44_08075</name>
    <name evidence="11" type="ORF">HOP48_10185</name>
</gene>
<dbReference type="InterPro" id="IPR004680">
    <property type="entry name" value="Cit_transptr-like_dom"/>
</dbReference>
<evidence type="ECO:0000256" key="1">
    <source>
        <dbReference type="ARBA" id="ARBA00004141"/>
    </source>
</evidence>
<feature type="transmembrane region" description="Helical" evidence="8">
    <location>
        <begin position="89"/>
        <end position="120"/>
    </location>
</feature>
<sequence length="651" mass="69505">MADHTLVFIVLGMTLLAFVWGHFRYDLVALTALLASVLLGLVPGEEAFYGFGHPAVITVAAVLVLSRGFERSGVVDVIAEQVLKVGDRLFLQLAALTCTVVVLSGFMNNVGALALLLPVAMRLAREHDASPSVLLMPLAFGSLLGGLTTLIGTPPNIIIASYRGSVSGENFGMFSFAPVGVAVALAGLAFILLIGWRLVPQRAGKASTEAMFDTANYLVELRVGEESKANGLTLRELQQELEETIPVLAVVRDDKRRAGHAFFGTLQEGDILLMEAGPEEMKLLEDKAGLRLGKKAEDEEQEAKEKEAEDEEQTAEKGEQAEKRSEISQKAEPREEAATDKKQAKKKEKEEKKEKKEKKEKSGVDTEGLQLAEAVVRNDSMMVNRTVTQLRLHNQFGLHLVAVARDGGRLKQRLREIRFRPGDVLLLQGGESELTESLATLGCLPLASRNLTLGQPRMLLASLGIFGAAILAILLGLLPAAVALSCAALLALLVGVLPLREGYQAIDGPVIVLLGAMIPVGQALETSGGAALIAETLLIWGGHWPAVVTLVGLFVITMMLSDIINNAAAAVLMAPIAASLADGFGASVDPFLMVVAVSASCAFLTPIGHQSNTLVMGPGGYRFGDYWKMGLPLELVVLAVAIPMILLVWPL</sequence>
<dbReference type="SUPFAM" id="SSF116726">
    <property type="entry name" value="TrkA C-terminal domain-like"/>
    <property type="match status" value="2"/>
</dbReference>
<reference evidence="10 12" key="2">
    <citation type="submission" date="2020-07" db="EMBL/GenBank/DDBJ databases">
        <title>Identification of Halomonas strains.</title>
        <authorList>
            <person name="Xiao Z."/>
            <person name="Shen J."/>
        </authorList>
    </citation>
    <scope>NUCLEOTIDE SEQUENCE [LARGE SCALE GENOMIC DNA]</scope>
    <source>
        <strain evidence="10 12">DSM 17331</strain>
    </source>
</reference>
<dbReference type="Proteomes" id="UP000814353">
    <property type="component" value="Unassembled WGS sequence"/>
</dbReference>
<feature type="compositionally biased region" description="Basic and acidic residues" evidence="7">
    <location>
        <begin position="293"/>
        <end position="307"/>
    </location>
</feature>
<feature type="transmembrane region" description="Helical" evidence="8">
    <location>
        <begin position="511"/>
        <end position="534"/>
    </location>
</feature>
<feature type="domain" description="RCK C-terminal" evidence="9">
    <location>
        <begin position="359"/>
        <end position="444"/>
    </location>
</feature>
<proteinExistence type="predicted"/>
<evidence type="ECO:0000256" key="7">
    <source>
        <dbReference type="SAM" id="MobiDB-lite"/>
    </source>
</evidence>
<keyword evidence="13" id="KW-1185">Reference proteome</keyword>
<evidence type="ECO:0000313" key="10">
    <source>
        <dbReference type="EMBL" id="MBA2778854.1"/>
    </source>
</evidence>
<dbReference type="RefSeq" id="WP_181514323.1">
    <property type="nucleotide sequence ID" value="NZ_JABFUB010000006.1"/>
</dbReference>
<dbReference type="AlphaFoldDB" id="A0A7W0ADP5"/>
<dbReference type="PANTHER" id="PTHR43652:SF2">
    <property type="entry name" value="BASIC AMINO ACID ANTIPORTER YFCC-RELATED"/>
    <property type="match status" value="1"/>
</dbReference>
<feature type="transmembrane region" description="Helical" evidence="8">
    <location>
        <begin position="171"/>
        <end position="196"/>
    </location>
</feature>
<dbReference type="InterPro" id="IPR031312">
    <property type="entry name" value="Na/sul_symport_CS"/>
</dbReference>
<organism evidence="10 12">
    <name type="scientific">Billgrantia kenyensis</name>
    <dbReference type="NCBI Taxonomy" id="321266"/>
    <lineage>
        <taxon>Bacteria</taxon>
        <taxon>Pseudomonadati</taxon>
        <taxon>Pseudomonadota</taxon>
        <taxon>Gammaproteobacteria</taxon>
        <taxon>Oceanospirillales</taxon>
        <taxon>Halomonadaceae</taxon>
        <taxon>Billgrantia</taxon>
    </lineage>
</organism>
<dbReference type="InterPro" id="IPR051679">
    <property type="entry name" value="DASS-Related_Transporters"/>
</dbReference>
<dbReference type="Pfam" id="PF03600">
    <property type="entry name" value="CitMHS"/>
    <property type="match status" value="1"/>
</dbReference>
<feature type="transmembrane region" description="Helical" evidence="8">
    <location>
        <begin position="27"/>
        <end position="44"/>
    </location>
</feature>
<dbReference type="InterPro" id="IPR036721">
    <property type="entry name" value="RCK_C_sf"/>
</dbReference>
<feature type="transmembrane region" description="Helical" evidence="8">
    <location>
        <begin position="458"/>
        <end position="475"/>
    </location>
</feature>
<evidence type="ECO:0000256" key="5">
    <source>
        <dbReference type="ARBA" id="ARBA00022989"/>
    </source>
</evidence>
<comment type="caution">
    <text evidence="10">The sequence shown here is derived from an EMBL/GenBank/DDBJ whole genome shotgun (WGS) entry which is preliminary data.</text>
</comment>
<evidence type="ECO:0000256" key="6">
    <source>
        <dbReference type="ARBA" id="ARBA00023136"/>
    </source>
</evidence>
<feature type="transmembrane region" description="Helical" evidence="8">
    <location>
        <begin position="567"/>
        <end position="585"/>
    </location>
</feature>
<keyword evidence="4" id="KW-0677">Repeat</keyword>
<dbReference type="EMBL" id="JABFUB010000006">
    <property type="protein sequence ID" value="MCG6661916.1"/>
    <property type="molecule type" value="Genomic_DNA"/>
</dbReference>
<evidence type="ECO:0000313" key="13">
    <source>
        <dbReference type="Proteomes" id="UP000814353"/>
    </source>
</evidence>
<evidence type="ECO:0000256" key="2">
    <source>
        <dbReference type="ARBA" id="ARBA00022448"/>
    </source>
</evidence>
<dbReference type="EMBL" id="JACEFT010000006">
    <property type="protein sequence ID" value="MBA2778854.1"/>
    <property type="molecule type" value="Genomic_DNA"/>
</dbReference>
<keyword evidence="2" id="KW-0813">Transport</keyword>
<dbReference type="Proteomes" id="UP000518091">
    <property type="component" value="Unassembled WGS sequence"/>
</dbReference>
<feature type="transmembrane region" description="Helical" evidence="8">
    <location>
        <begin position="481"/>
        <end position="499"/>
    </location>
</feature>
<feature type="domain" description="RCK C-terminal" evidence="9">
    <location>
        <begin position="206"/>
        <end position="290"/>
    </location>
</feature>
<dbReference type="PROSITE" id="PS01271">
    <property type="entry name" value="NA_SULFATE"/>
    <property type="match status" value="1"/>
</dbReference>
<protein>
    <submittedName>
        <fullName evidence="10">Anion permease</fullName>
    </submittedName>
    <submittedName>
        <fullName evidence="11">SLC13 family permease</fullName>
    </submittedName>
</protein>
<name>A0A7W0ADP5_9GAMM</name>
<comment type="subcellular location">
    <subcellularLocation>
        <location evidence="1">Membrane</location>
        <topology evidence="1">Multi-pass membrane protein</topology>
    </subcellularLocation>
</comment>
<evidence type="ECO:0000256" key="3">
    <source>
        <dbReference type="ARBA" id="ARBA00022692"/>
    </source>
</evidence>
<dbReference type="Gene3D" id="3.30.70.1450">
    <property type="entry name" value="Regulator of K+ conductance, C-terminal domain"/>
    <property type="match status" value="2"/>
</dbReference>
<feature type="region of interest" description="Disordered" evidence="7">
    <location>
        <begin position="293"/>
        <end position="366"/>
    </location>
</feature>
<evidence type="ECO:0000313" key="12">
    <source>
        <dbReference type="Proteomes" id="UP000518091"/>
    </source>
</evidence>
<feature type="transmembrane region" description="Helical" evidence="8">
    <location>
        <begin position="132"/>
        <end position="151"/>
    </location>
</feature>
<dbReference type="GO" id="GO:0008324">
    <property type="term" value="F:monoatomic cation transmembrane transporter activity"/>
    <property type="evidence" value="ECO:0007669"/>
    <property type="project" value="InterPro"/>
</dbReference>
<keyword evidence="3 8" id="KW-0812">Transmembrane</keyword>